<keyword evidence="4" id="KW-0456">Lyase</keyword>
<dbReference type="CDD" id="cd00452">
    <property type="entry name" value="KDPG_aldolase"/>
    <property type="match status" value="1"/>
</dbReference>
<dbReference type="NCBIfam" id="TIGR01182">
    <property type="entry name" value="eda"/>
    <property type="match status" value="1"/>
</dbReference>
<keyword evidence="5" id="KW-0119">Carbohydrate metabolism</keyword>
<keyword evidence="7" id="KW-1185">Reference proteome</keyword>
<evidence type="ECO:0000313" key="7">
    <source>
        <dbReference type="Proteomes" id="UP000824633"/>
    </source>
</evidence>
<dbReference type="PANTHER" id="PTHR30246">
    <property type="entry name" value="2-KETO-3-DEOXY-6-PHOSPHOGLUCONATE ALDOLASE"/>
    <property type="match status" value="1"/>
</dbReference>
<comment type="subunit">
    <text evidence="3">Homotrimer.</text>
</comment>
<dbReference type="InterPro" id="IPR013785">
    <property type="entry name" value="Aldolase_TIM"/>
</dbReference>
<evidence type="ECO:0000256" key="4">
    <source>
        <dbReference type="ARBA" id="ARBA00023239"/>
    </source>
</evidence>
<dbReference type="Pfam" id="PF01081">
    <property type="entry name" value="Aldolase"/>
    <property type="match status" value="1"/>
</dbReference>
<dbReference type="InterPro" id="IPR000887">
    <property type="entry name" value="Aldlse_KDPG_KHG"/>
</dbReference>
<dbReference type="Gene3D" id="3.20.20.70">
    <property type="entry name" value="Aldolase class I"/>
    <property type="match status" value="1"/>
</dbReference>
<dbReference type="RefSeq" id="WP_224035301.1">
    <property type="nucleotide sequence ID" value="NZ_AP024849.1"/>
</dbReference>
<organism evidence="6 7">
    <name type="scientific">Clostridium gelidum</name>
    <dbReference type="NCBI Taxonomy" id="704125"/>
    <lineage>
        <taxon>Bacteria</taxon>
        <taxon>Bacillati</taxon>
        <taxon>Bacillota</taxon>
        <taxon>Clostridia</taxon>
        <taxon>Eubacteriales</taxon>
        <taxon>Clostridiaceae</taxon>
        <taxon>Clostridium</taxon>
    </lineage>
</organism>
<name>A0ABN6J793_9CLOT</name>
<evidence type="ECO:0000256" key="2">
    <source>
        <dbReference type="ARBA" id="ARBA00006906"/>
    </source>
</evidence>
<evidence type="ECO:0000256" key="1">
    <source>
        <dbReference type="ARBA" id="ARBA00004761"/>
    </source>
</evidence>
<accession>A0ABN6J793</accession>
<comment type="similarity">
    <text evidence="2">Belongs to the KHG/KDPG aldolase family.</text>
</comment>
<dbReference type="Proteomes" id="UP000824633">
    <property type="component" value="Chromosome"/>
</dbReference>
<dbReference type="EMBL" id="AP024849">
    <property type="protein sequence ID" value="BCZ49096.1"/>
    <property type="molecule type" value="Genomic_DNA"/>
</dbReference>
<dbReference type="PANTHER" id="PTHR30246:SF1">
    <property type="entry name" value="2-DEHYDRO-3-DEOXY-6-PHOSPHOGALACTONATE ALDOLASE-RELATED"/>
    <property type="match status" value="1"/>
</dbReference>
<gene>
    <name evidence="6" type="primary">kdgA_3</name>
    <name evidence="6" type="ORF">psyc5s11_51630</name>
</gene>
<evidence type="ECO:0000256" key="3">
    <source>
        <dbReference type="ARBA" id="ARBA00011233"/>
    </source>
</evidence>
<evidence type="ECO:0000256" key="5">
    <source>
        <dbReference type="ARBA" id="ARBA00023277"/>
    </source>
</evidence>
<proteinExistence type="inferred from homology"/>
<sequence length="206" mass="22104">MNKAEVKKLMKGKLIAVIRGNDLAEAKVICKTLVESGITSLEITFSLQGAEKLISELKKECPKALIGAGTVLTKKQAELAAINGADFIVSPCIIKEVGAYCKEHDIFCSMGAATPTEAYESYMAGSDVVKLFPGDCLSPKMIKNIQAPMPFIEIMPTGGVDDTNVKNWFESGAYAAGFGGYLTKGITSSNLDLLKERCEKLINANK</sequence>
<comment type="pathway">
    <text evidence="1">Carbohydrate acid metabolism.</text>
</comment>
<dbReference type="SUPFAM" id="SSF51569">
    <property type="entry name" value="Aldolase"/>
    <property type="match status" value="1"/>
</dbReference>
<evidence type="ECO:0000313" key="6">
    <source>
        <dbReference type="EMBL" id="BCZ49096.1"/>
    </source>
</evidence>
<reference evidence="7" key="1">
    <citation type="submission" date="2021-07" db="EMBL/GenBank/DDBJ databases">
        <title>Complete genome sequencing of a Clostridium isolate.</title>
        <authorList>
            <person name="Ueki A."/>
            <person name="Tonouchi A."/>
        </authorList>
    </citation>
    <scope>NUCLEOTIDE SEQUENCE [LARGE SCALE GENOMIC DNA]</scope>
    <source>
        <strain evidence="7">C5S11</strain>
    </source>
</reference>
<protein>
    <submittedName>
        <fullName evidence="6">2-keto-3-deoxy-phosphogluconate aldolase</fullName>
    </submittedName>
</protein>